<dbReference type="Gene3D" id="3.80.10.10">
    <property type="entry name" value="Ribonuclease Inhibitor"/>
    <property type="match status" value="1"/>
</dbReference>
<reference evidence="1 2" key="1">
    <citation type="submission" date="2024-02" db="EMBL/GenBank/DDBJ databases">
        <title>Discinaceae phylogenomics.</title>
        <authorList>
            <person name="Dirks A.C."/>
            <person name="James T.Y."/>
        </authorList>
    </citation>
    <scope>NUCLEOTIDE SEQUENCE [LARGE SCALE GENOMIC DNA]</scope>
    <source>
        <strain evidence="1 2">ACD0624</strain>
    </source>
</reference>
<dbReference type="InterPro" id="IPR032675">
    <property type="entry name" value="LRR_dom_sf"/>
</dbReference>
<accession>A0ABR3GJB6</accession>
<protein>
    <recommendedName>
        <fullName evidence="3">F-box domain-containing protein</fullName>
    </recommendedName>
</protein>
<name>A0ABR3GJB6_9PEZI</name>
<gene>
    <name evidence="1" type="ORF">Q9L58_005188</name>
</gene>
<evidence type="ECO:0000313" key="2">
    <source>
        <dbReference type="Proteomes" id="UP001447188"/>
    </source>
</evidence>
<evidence type="ECO:0000313" key="1">
    <source>
        <dbReference type="EMBL" id="KAL0635847.1"/>
    </source>
</evidence>
<proteinExistence type="predicted"/>
<dbReference type="Proteomes" id="UP001447188">
    <property type="component" value="Unassembled WGS sequence"/>
</dbReference>
<keyword evidence="2" id="KW-1185">Reference proteome</keyword>
<evidence type="ECO:0008006" key="3">
    <source>
        <dbReference type="Google" id="ProtNLM"/>
    </source>
</evidence>
<dbReference type="EMBL" id="JBBBZM010000061">
    <property type="protein sequence ID" value="KAL0635847.1"/>
    <property type="molecule type" value="Genomic_DNA"/>
</dbReference>
<comment type="caution">
    <text evidence="1">The sequence shown here is derived from an EMBL/GenBank/DDBJ whole genome shotgun (WGS) entry which is preliminary data.</text>
</comment>
<organism evidence="1 2">
    <name type="scientific">Discina gigas</name>
    <dbReference type="NCBI Taxonomy" id="1032678"/>
    <lineage>
        <taxon>Eukaryota</taxon>
        <taxon>Fungi</taxon>
        <taxon>Dikarya</taxon>
        <taxon>Ascomycota</taxon>
        <taxon>Pezizomycotina</taxon>
        <taxon>Pezizomycetes</taxon>
        <taxon>Pezizales</taxon>
        <taxon>Discinaceae</taxon>
        <taxon>Discina</taxon>
    </lineage>
</organism>
<dbReference type="SUPFAM" id="SSF52047">
    <property type="entry name" value="RNI-like"/>
    <property type="match status" value="1"/>
</dbReference>
<sequence length="554" mass="63517">MEAGSQNQVPKPPLTSLRPVDIPLDIYLVILEHSSRNTLRNFCLVSRLSYHYAAPLLWKNVNLPPEEMRATQWSNALRDIIKTQGKHVETIEFSLAWEERSEELSWARPIEAVTNTLVELALERMPKLWSFTWDSNQTPSNEMIDALKTRPCLEELILDSNYWNVSLIADLNFCGFRHLTSFEMENIVDDSQVLAIRNILDSSLALKKLRFGFVEYFWDEWETDSGIDIFDVLFSVNNPQNPKAQIPGKNLEELTILHGLFDEHGFEPSFFKATGLCFKNLDSLTLRHFDTHEPHALDETWTLRLRKLRLQCFSWKSLRALLQTSTKLELLHIQMTSVGFEYDDLISLICRSGDTLKDLRLEWDNVRKQDSQETMSKDAAWTLASKCGKLRELSLRADFDLDTWCNIEATFPALFVDLTHFKLQRVVPKEKPSQQQADLSASTSAKTPKDSVKQQLSIDFLTGTKNGIKYPETTAGDFFAVFITAAKNASISGDDKFTKLKYVGIDGHVYELHVWDGMFTFSEVPKEKVRLCGGPFDPNIRIDSRDVFQLSSLN</sequence>